<dbReference type="GO" id="GO:0006970">
    <property type="term" value="P:response to osmotic stress"/>
    <property type="evidence" value="ECO:0007669"/>
    <property type="project" value="UniProtKB-ARBA"/>
</dbReference>
<dbReference type="Gene3D" id="3.30.200.20">
    <property type="entry name" value="Phosphorylase Kinase, domain 1"/>
    <property type="match status" value="1"/>
</dbReference>
<dbReference type="CDD" id="cd07851">
    <property type="entry name" value="STKc_p38"/>
    <property type="match status" value="1"/>
</dbReference>
<dbReference type="PROSITE" id="PS50011">
    <property type="entry name" value="PROTEIN_KINASE_DOM"/>
    <property type="match status" value="1"/>
</dbReference>
<evidence type="ECO:0000256" key="6">
    <source>
        <dbReference type="ARBA" id="ARBA00022679"/>
    </source>
</evidence>
<dbReference type="InterPro" id="IPR000719">
    <property type="entry name" value="Prot_kinase_dom"/>
</dbReference>
<keyword evidence="13" id="KW-1185">Reference proteome</keyword>
<dbReference type="STRING" id="2018661.A0A2A2LBN7"/>
<dbReference type="SUPFAM" id="SSF56112">
    <property type="entry name" value="Protein kinase-like (PK-like)"/>
    <property type="match status" value="1"/>
</dbReference>
<dbReference type="SMART" id="SM00220">
    <property type="entry name" value="S_TKc"/>
    <property type="match status" value="1"/>
</dbReference>
<feature type="domain" description="Protein kinase" evidence="11">
    <location>
        <begin position="34"/>
        <end position="318"/>
    </location>
</feature>
<evidence type="ECO:0000313" key="13">
    <source>
        <dbReference type="Proteomes" id="UP000218231"/>
    </source>
</evidence>
<dbReference type="GO" id="GO:0042742">
    <property type="term" value="P:defense response to bacterium"/>
    <property type="evidence" value="ECO:0007669"/>
    <property type="project" value="UniProtKB-ARBA"/>
</dbReference>
<dbReference type="PROSITE" id="PS01351">
    <property type="entry name" value="MAPK"/>
    <property type="match status" value="1"/>
</dbReference>
<dbReference type="InterPro" id="IPR017441">
    <property type="entry name" value="Protein_kinase_ATP_BS"/>
</dbReference>
<evidence type="ECO:0000256" key="7">
    <source>
        <dbReference type="ARBA" id="ARBA00022741"/>
    </source>
</evidence>
<dbReference type="Pfam" id="PF00069">
    <property type="entry name" value="Pkinase"/>
    <property type="match status" value="1"/>
</dbReference>
<protein>
    <recommendedName>
        <fullName evidence="3">mitogen-activated protein kinase</fullName>
        <ecNumber evidence="3">2.7.11.24</ecNumber>
    </recommendedName>
</protein>
<comment type="similarity">
    <text evidence="2">Belongs to the protein kinase superfamily. CMGC Ser/Thr protein kinase family. MAP kinase subfamily.</text>
</comment>
<accession>A0A2A2LBN7</accession>
<sequence length="378" mass="43655">MINIPQDPITPVAIKDGFYQVELNRSIWVVPNYYQNLTPIGTGAYGSVCAAECTETGQKVAIKKFNRPFQSIIHARRTYRELRLLRCMKHENVIEMLDVFTPDPSPVEMADVYFVTMLMGADLSNILKIQRLNEDHIQFLVYQILRGLKYIHSAAIIHRDLKPSNIAVNEDCELKILDFGLARQTDSEMTGYVATRWYRAPEIMLNWMHYTQTVDIWSVGCILAELITGKCLFPGSDHIDQLTRIMNIVGTPNNEFLSKIQSEEARNYIRNLPQMPRRDFRRLFVNASPAAIDLLEKMLQLDPDYRPTAAPAMEHEFLAAYHDETDEPVAGNLELNEDVETDSLDEWRRIIWDEIQDFTKHRIQRLESNDGNTEGMDE</sequence>
<dbReference type="GO" id="GO:0005737">
    <property type="term" value="C:cytoplasm"/>
    <property type="evidence" value="ECO:0007669"/>
    <property type="project" value="UniProtKB-ARBA"/>
</dbReference>
<evidence type="ECO:0000256" key="8">
    <source>
        <dbReference type="ARBA" id="ARBA00022777"/>
    </source>
</evidence>
<keyword evidence="5" id="KW-0597">Phosphoprotein</keyword>
<dbReference type="FunFam" id="1.10.510.10:FF:000063">
    <property type="entry name" value="Mitogen-activated protein kinase 14"/>
    <property type="match status" value="1"/>
</dbReference>
<reference evidence="12 13" key="1">
    <citation type="journal article" date="2017" name="Curr. Biol.">
        <title>Genome architecture and evolution of a unichromosomal asexual nematode.</title>
        <authorList>
            <person name="Fradin H."/>
            <person name="Zegar C."/>
            <person name="Gutwein M."/>
            <person name="Lucas J."/>
            <person name="Kovtun M."/>
            <person name="Corcoran D."/>
            <person name="Baugh L.R."/>
            <person name="Kiontke K."/>
            <person name="Gunsalus K."/>
            <person name="Fitch D.H."/>
            <person name="Piano F."/>
        </authorList>
    </citation>
    <scope>NUCLEOTIDE SEQUENCE [LARGE SCALE GENOMIC DNA]</scope>
    <source>
        <strain evidence="12">PF1309</strain>
    </source>
</reference>
<dbReference type="InterPro" id="IPR050117">
    <property type="entry name" value="MAPK"/>
</dbReference>
<dbReference type="OrthoDB" id="192887at2759"/>
<dbReference type="EC" id="2.7.11.24" evidence="3"/>
<dbReference type="FunFam" id="3.30.200.20:FF:000769">
    <property type="entry name" value="Mitogen-activated protein kinase 14"/>
    <property type="match status" value="1"/>
</dbReference>
<evidence type="ECO:0000256" key="1">
    <source>
        <dbReference type="ARBA" id="ARBA00001946"/>
    </source>
</evidence>
<dbReference type="GO" id="GO:0005524">
    <property type="term" value="F:ATP binding"/>
    <property type="evidence" value="ECO:0007669"/>
    <property type="project" value="UniProtKB-UniRule"/>
</dbReference>
<evidence type="ECO:0000256" key="5">
    <source>
        <dbReference type="ARBA" id="ARBA00022553"/>
    </source>
</evidence>
<keyword evidence="7 10" id="KW-0547">Nucleotide-binding</keyword>
<evidence type="ECO:0000256" key="4">
    <source>
        <dbReference type="ARBA" id="ARBA00022527"/>
    </source>
</evidence>
<dbReference type="EMBL" id="LIAE01006933">
    <property type="protein sequence ID" value="PAV83701.1"/>
    <property type="molecule type" value="Genomic_DNA"/>
</dbReference>
<dbReference type="Gene3D" id="1.10.510.10">
    <property type="entry name" value="Transferase(Phosphotransferase) domain 1"/>
    <property type="match status" value="1"/>
</dbReference>
<feature type="binding site" evidence="10">
    <location>
        <position position="64"/>
    </location>
    <ligand>
        <name>ATP</name>
        <dbReference type="ChEBI" id="CHEBI:30616"/>
    </ligand>
</feature>
<dbReference type="InterPro" id="IPR011009">
    <property type="entry name" value="Kinase-like_dom_sf"/>
</dbReference>
<dbReference type="PRINTS" id="PR01773">
    <property type="entry name" value="P38MAPKINASE"/>
</dbReference>
<dbReference type="GO" id="GO:0050832">
    <property type="term" value="P:defense response to fungus"/>
    <property type="evidence" value="ECO:0007669"/>
    <property type="project" value="UniProtKB-ARBA"/>
</dbReference>
<dbReference type="InterPro" id="IPR003527">
    <property type="entry name" value="MAP_kinase_CS"/>
</dbReference>
<dbReference type="GO" id="GO:0071248">
    <property type="term" value="P:cellular response to metal ion"/>
    <property type="evidence" value="ECO:0007669"/>
    <property type="project" value="UniProtKB-ARBA"/>
</dbReference>
<evidence type="ECO:0000256" key="9">
    <source>
        <dbReference type="ARBA" id="ARBA00022840"/>
    </source>
</evidence>
<gene>
    <name evidence="12" type="ORF">WR25_26620</name>
</gene>
<keyword evidence="4" id="KW-0723">Serine/threonine-protein kinase</keyword>
<comment type="caution">
    <text evidence="12">The sequence shown here is derived from an EMBL/GenBank/DDBJ whole genome shotgun (WGS) entry which is preliminary data.</text>
</comment>
<dbReference type="PROSITE" id="PS00107">
    <property type="entry name" value="PROTEIN_KINASE_ATP"/>
    <property type="match status" value="1"/>
</dbReference>
<keyword evidence="8" id="KW-0418">Kinase</keyword>
<dbReference type="Proteomes" id="UP000218231">
    <property type="component" value="Unassembled WGS sequence"/>
</dbReference>
<evidence type="ECO:0000256" key="2">
    <source>
        <dbReference type="ARBA" id="ARBA00008832"/>
    </source>
</evidence>
<evidence type="ECO:0000259" key="11">
    <source>
        <dbReference type="PROSITE" id="PS50011"/>
    </source>
</evidence>
<dbReference type="GO" id="GO:0000302">
    <property type="term" value="P:response to reactive oxygen species"/>
    <property type="evidence" value="ECO:0007669"/>
    <property type="project" value="UniProtKB-ARBA"/>
</dbReference>
<dbReference type="GO" id="GO:0006955">
    <property type="term" value="P:immune response"/>
    <property type="evidence" value="ECO:0007669"/>
    <property type="project" value="UniProtKB-ARBA"/>
</dbReference>
<dbReference type="GO" id="GO:0004707">
    <property type="term" value="F:MAP kinase activity"/>
    <property type="evidence" value="ECO:0007669"/>
    <property type="project" value="UniProtKB-EC"/>
</dbReference>
<evidence type="ECO:0000313" key="12">
    <source>
        <dbReference type="EMBL" id="PAV83701.1"/>
    </source>
</evidence>
<dbReference type="GO" id="GO:0009408">
    <property type="term" value="P:response to heat"/>
    <property type="evidence" value="ECO:0007669"/>
    <property type="project" value="UniProtKB-ARBA"/>
</dbReference>
<organism evidence="12 13">
    <name type="scientific">Diploscapter pachys</name>
    <dbReference type="NCBI Taxonomy" id="2018661"/>
    <lineage>
        <taxon>Eukaryota</taxon>
        <taxon>Metazoa</taxon>
        <taxon>Ecdysozoa</taxon>
        <taxon>Nematoda</taxon>
        <taxon>Chromadorea</taxon>
        <taxon>Rhabditida</taxon>
        <taxon>Rhabditina</taxon>
        <taxon>Rhabditomorpha</taxon>
        <taxon>Rhabditoidea</taxon>
        <taxon>Rhabditidae</taxon>
        <taxon>Diploscapter</taxon>
    </lineage>
</organism>
<proteinExistence type="inferred from homology"/>
<name>A0A2A2LBN7_9BILA</name>
<keyword evidence="6" id="KW-0808">Transferase</keyword>
<dbReference type="PANTHER" id="PTHR24055">
    <property type="entry name" value="MITOGEN-ACTIVATED PROTEIN KINASE"/>
    <property type="match status" value="1"/>
</dbReference>
<evidence type="ECO:0000256" key="10">
    <source>
        <dbReference type="PROSITE-ProRule" id="PRU10141"/>
    </source>
</evidence>
<keyword evidence="9 10" id="KW-0067">ATP-binding</keyword>
<evidence type="ECO:0000256" key="3">
    <source>
        <dbReference type="ARBA" id="ARBA00012411"/>
    </source>
</evidence>
<dbReference type="GO" id="GO:0080135">
    <property type="term" value="P:regulation of cellular response to stress"/>
    <property type="evidence" value="ECO:0007669"/>
    <property type="project" value="UniProtKB-ARBA"/>
</dbReference>
<dbReference type="InterPro" id="IPR008352">
    <property type="entry name" value="MAPK_HOG-like"/>
</dbReference>
<comment type="cofactor">
    <cofactor evidence="1">
        <name>Mg(2+)</name>
        <dbReference type="ChEBI" id="CHEBI:18420"/>
    </cofactor>
</comment>
<dbReference type="AlphaFoldDB" id="A0A2A2LBN7"/>